<evidence type="ECO:0000259" key="1">
    <source>
        <dbReference type="Pfam" id="PF04179"/>
    </source>
</evidence>
<dbReference type="Pfam" id="PF17184">
    <property type="entry name" value="Rit1_C"/>
    <property type="match status" value="1"/>
</dbReference>
<dbReference type="InterPro" id="IPR033449">
    <property type="entry name" value="Rit1_N"/>
</dbReference>
<organism evidence="3 4">
    <name type="scientific">Ophiocordyceps unilateralis</name>
    <name type="common">Zombie-ant fungus</name>
    <name type="synonym">Torrubia unilateralis</name>
    <dbReference type="NCBI Taxonomy" id="268505"/>
    <lineage>
        <taxon>Eukaryota</taxon>
        <taxon>Fungi</taxon>
        <taxon>Dikarya</taxon>
        <taxon>Ascomycota</taxon>
        <taxon>Pezizomycotina</taxon>
        <taxon>Sordariomycetes</taxon>
        <taxon>Hypocreomycetidae</taxon>
        <taxon>Hypocreales</taxon>
        <taxon>Ophiocordycipitaceae</taxon>
        <taxon>Ophiocordyceps</taxon>
    </lineage>
</organism>
<dbReference type="PANTHER" id="PTHR31811">
    <property type="entry name" value="TRNA A64-2'-O-RIBOSYLPHOSPHATE TRANSFERASE"/>
    <property type="match status" value="1"/>
</dbReference>
<feature type="domain" description="Rit1 DUSP-like" evidence="1">
    <location>
        <begin position="235"/>
        <end position="343"/>
    </location>
</feature>
<evidence type="ECO:0000259" key="2">
    <source>
        <dbReference type="Pfam" id="PF17184"/>
    </source>
</evidence>
<reference evidence="3 4" key="1">
    <citation type="journal article" date="2015" name="BMC Genomics">
        <title>Gene expression during zombie ant biting behavior reflects the complexity underlying fungal parasitic behavioral manipulation.</title>
        <authorList>
            <person name="de Bekker C."/>
            <person name="Ohm R.A."/>
            <person name="Loreto R.G."/>
            <person name="Sebastian A."/>
            <person name="Albert I."/>
            <person name="Merrow M."/>
            <person name="Brachmann A."/>
            <person name="Hughes D.P."/>
        </authorList>
    </citation>
    <scope>NUCLEOTIDE SEQUENCE [LARGE SCALE GENOMIC DNA]</scope>
    <source>
        <strain evidence="3 4">SC16a</strain>
    </source>
</reference>
<dbReference type="InterPro" id="IPR033421">
    <property type="entry name" value="Rit1_DUSP-like"/>
</dbReference>
<dbReference type="AlphaFoldDB" id="A0A2A9P5S4"/>
<evidence type="ECO:0000313" key="4">
    <source>
        <dbReference type="Proteomes" id="UP000037136"/>
    </source>
</evidence>
<comment type="caution">
    <text evidence="3">The sequence shown here is derived from an EMBL/GenBank/DDBJ whole genome shotgun (WGS) entry which is preliminary data.</text>
</comment>
<dbReference type="InterPro" id="IPR007306">
    <property type="entry name" value="Rit1"/>
</dbReference>
<dbReference type="GO" id="GO:0019988">
    <property type="term" value="P:charged-tRNA amino acid modification"/>
    <property type="evidence" value="ECO:0007669"/>
    <property type="project" value="InterPro"/>
</dbReference>
<proteinExistence type="predicted"/>
<dbReference type="PANTHER" id="PTHR31811:SF0">
    <property type="entry name" value="TRNA A64-2'-O-RIBOSYLPHOSPHATE TRANSFERASE"/>
    <property type="match status" value="1"/>
</dbReference>
<accession>A0A2A9P5S4</accession>
<dbReference type="OrthoDB" id="45256at2759"/>
<reference evidence="3 4" key="2">
    <citation type="journal article" date="2017" name="Sci. Rep.">
        <title>Ant-infecting Ophiocordyceps genomes reveal a high diversity of potential behavioral manipulation genes and a possible major role for enterotoxins.</title>
        <authorList>
            <person name="de Bekker C."/>
            <person name="Ohm R.A."/>
            <person name="Evans H.C."/>
            <person name="Brachmann A."/>
            <person name="Hughes D.P."/>
        </authorList>
    </citation>
    <scope>NUCLEOTIDE SEQUENCE [LARGE SCALE GENOMIC DNA]</scope>
    <source>
        <strain evidence="3 4">SC16a</strain>
    </source>
</reference>
<dbReference type="STRING" id="268505.A0A2A9P5S4"/>
<evidence type="ECO:0008006" key="5">
    <source>
        <dbReference type="Google" id="ProtNLM"/>
    </source>
</evidence>
<dbReference type="Pfam" id="PF04179">
    <property type="entry name" value="Init_tRNA_PT"/>
    <property type="match status" value="1"/>
</dbReference>
<evidence type="ECO:0000313" key="3">
    <source>
        <dbReference type="EMBL" id="PFH56297.1"/>
    </source>
</evidence>
<dbReference type="Proteomes" id="UP000037136">
    <property type="component" value="Unassembled WGS sequence"/>
</dbReference>
<keyword evidence="4" id="KW-1185">Reference proteome</keyword>
<sequence>MYNDEAGMPDALSTTIPVWCTVLNQMLLPHDPLSAELFLPPHLPPSTQAQIRALIPGFVADLAALGLDWDAVAAGGGGGGGSGRRRLSKPLRPIWIGPHSVLPEAGPIFAQYRPVVCCTASRYRAEDHTAGYVQGAADDCENWSHGLTPSVFWRHVDDLLAADDAQLVSLIARLVSHHQQPPSDFPRSERQLTPHLSVCALPLPLPLASSSDCCHVVLAPNLTRSETWVQSPARIDVGLGRHKTASRNLRLALPDVCAFVSAFLGTTGRGRIVVACESGTDLCVGTALALSCRVLDDDGSLRVPDEARPLTKPLVKARLAAIMAAFPEANPSRQTLQSVNSFLLDWRT</sequence>
<dbReference type="GO" id="GO:0043399">
    <property type="term" value="F:tRNA adenosine(64)-2'-O-ribosylphosphate transferase activity"/>
    <property type="evidence" value="ECO:0007669"/>
    <property type="project" value="InterPro"/>
</dbReference>
<protein>
    <recommendedName>
        <fullName evidence="5">Initiator tRNA phosphoribosyl transferase</fullName>
    </recommendedName>
</protein>
<dbReference type="GO" id="GO:0005737">
    <property type="term" value="C:cytoplasm"/>
    <property type="evidence" value="ECO:0007669"/>
    <property type="project" value="TreeGrafter"/>
</dbReference>
<gene>
    <name evidence="3" type="ORF">XA68_16768</name>
</gene>
<feature type="domain" description="Rit1 N-terminal" evidence="2">
    <location>
        <begin position="8"/>
        <end position="175"/>
    </location>
</feature>
<dbReference type="EMBL" id="LAZP02000613">
    <property type="protein sequence ID" value="PFH56297.1"/>
    <property type="molecule type" value="Genomic_DNA"/>
</dbReference>
<name>A0A2A9P5S4_OPHUN</name>